<gene>
    <name evidence="4" type="ORF">CFP56_016174</name>
</gene>
<sequence>MGKNCLVMKILTQRSINIEALRKTMRMLWRTNKPVQISEIEEDLFLVGFSDSKDKKRILEMCPWSFEKNLLSGDLVPKEIDLKWSPFWVQVSNLPLKSRTKETGMVIGGKLGEVLDVDVLENGVQWRRCLRVKVQLDVTKKLIRAKKVSIENDEPRWVFFRYERLLNFCYVCGLIGHSEHECSEKKESNEGLEKEKYQYGAWLRTDLVKRTNFNLEKPYKKPETKSQAKDGLRREAETTSQAAPHVTPPTPSSTVSVERKGALSEPNISHP</sequence>
<accession>A0AAW0KQE9</accession>
<dbReference type="GO" id="GO:0008270">
    <property type="term" value="F:zinc ion binding"/>
    <property type="evidence" value="ECO:0007669"/>
    <property type="project" value="UniProtKB-KW"/>
</dbReference>
<dbReference type="PANTHER" id="PTHR31286:SF167">
    <property type="entry name" value="OS09G0268800 PROTEIN"/>
    <property type="match status" value="1"/>
</dbReference>
<evidence type="ECO:0000256" key="2">
    <source>
        <dbReference type="SAM" id="MobiDB-lite"/>
    </source>
</evidence>
<dbReference type="InterPro" id="IPR025836">
    <property type="entry name" value="Zn_knuckle_CX2CX4HX4C"/>
</dbReference>
<reference evidence="4 5" key="1">
    <citation type="journal article" date="2018" name="Sci. Data">
        <title>The draft genome sequence of cork oak.</title>
        <authorList>
            <person name="Ramos A.M."/>
            <person name="Usie A."/>
            <person name="Barbosa P."/>
            <person name="Barros P.M."/>
            <person name="Capote T."/>
            <person name="Chaves I."/>
            <person name="Simoes F."/>
            <person name="Abreu I."/>
            <person name="Carrasquinho I."/>
            <person name="Faro C."/>
            <person name="Guimaraes J.B."/>
            <person name="Mendonca D."/>
            <person name="Nobrega F."/>
            <person name="Rodrigues L."/>
            <person name="Saibo N.J.M."/>
            <person name="Varela M.C."/>
            <person name="Egas C."/>
            <person name="Matos J."/>
            <person name="Miguel C.M."/>
            <person name="Oliveira M.M."/>
            <person name="Ricardo C.P."/>
            <person name="Goncalves S."/>
        </authorList>
    </citation>
    <scope>NUCLEOTIDE SEQUENCE [LARGE SCALE GENOMIC DNA]</scope>
    <source>
        <strain evidence="5">cv. HL8</strain>
    </source>
</reference>
<comment type="caution">
    <text evidence="4">The sequence shown here is derived from an EMBL/GenBank/DDBJ whole genome shotgun (WGS) entry which is preliminary data.</text>
</comment>
<feature type="domain" description="CCHC-type" evidence="3">
    <location>
        <begin position="169"/>
        <end position="184"/>
    </location>
</feature>
<name>A0AAW0KQE9_QUESU</name>
<feature type="compositionally biased region" description="Basic and acidic residues" evidence="2">
    <location>
        <begin position="217"/>
        <end position="237"/>
    </location>
</feature>
<protein>
    <recommendedName>
        <fullName evidence="3">CCHC-type domain-containing protein</fullName>
    </recommendedName>
</protein>
<keyword evidence="5" id="KW-1185">Reference proteome</keyword>
<organism evidence="4 5">
    <name type="scientific">Quercus suber</name>
    <name type="common">Cork oak</name>
    <dbReference type="NCBI Taxonomy" id="58331"/>
    <lineage>
        <taxon>Eukaryota</taxon>
        <taxon>Viridiplantae</taxon>
        <taxon>Streptophyta</taxon>
        <taxon>Embryophyta</taxon>
        <taxon>Tracheophyta</taxon>
        <taxon>Spermatophyta</taxon>
        <taxon>Magnoliopsida</taxon>
        <taxon>eudicotyledons</taxon>
        <taxon>Gunneridae</taxon>
        <taxon>Pentapetalae</taxon>
        <taxon>rosids</taxon>
        <taxon>fabids</taxon>
        <taxon>Fagales</taxon>
        <taxon>Fagaceae</taxon>
        <taxon>Quercus</taxon>
    </lineage>
</organism>
<dbReference type="Proteomes" id="UP000237347">
    <property type="component" value="Unassembled WGS sequence"/>
</dbReference>
<evidence type="ECO:0000313" key="5">
    <source>
        <dbReference type="Proteomes" id="UP000237347"/>
    </source>
</evidence>
<proteinExistence type="predicted"/>
<dbReference type="PROSITE" id="PS50158">
    <property type="entry name" value="ZF_CCHC"/>
    <property type="match status" value="1"/>
</dbReference>
<dbReference type="Pfam" id="PF14392">
    <property type="entry name" value="zf-CCHC_4"/>
    <property type="match status" value="1"/>
</dbReference>
<dbReference type="InterPro" id="IPR040256">
    <property type="entry name" value="At4g02000-like"/>
</dbReference>
<keyword evidence="1" id="KW-0863">Zinc-finger</keyword>
<dbReference type="GO" id="GO:0003676">
    <property type="term" value="F:nucleic acid binding"/>
    <property type="evidence" value="ECO:0007669"/>
    <property type="project" value="InterPro"/>
</dbReference>
<keyword evidence="1" id="KW-0479">Metal-binding</keyword>
<feature type="region of interest" description="Disordered" evidence="2">
    <location>
        <begin position="214"/>
        <end position="271"/>
    </location>
</feature>
<dbReference type="InterPro" id="IPR025558">
    <property type="entry name" value="DUF4283"/>
</dbReference>
<evidence type="ECO:0000256" key="1">
    <source>
        <dbReference type="PROSITE-ProRule" id="PRU00047"/>
    </source>
</evidence>
<dbReference type="EMBL" id="PKMF04000253">
    <property type="protein sequence ID" value="KAK7840856.1"/>
    <property type="molecule type" value="Genomic_DNA"/>
</dbReference>
<dbReference type="AlphaFoldDB" id="A0AAW0KQE9"/>
<evidence type="ECO:0000313" key="4">
    <source>
        <dbReference type="EMBL" id="KAK7840856.1"/>
    </source>
</evidence>
<dbReference type="Pfam" id="PF14111">
    <property type="entry name" value="DUF4283"/>
    <property type="match status" value="1"/>
</dbReference>
<dbReference type="InterPro" id="IPR001878">
    <property type="entry name" value="Znf_CCHC"/>
</dbReference>
<keyword evidence="1" id="KW-0862">Zinc</keyword>
<dbReference type="PANTHER" id="PTHR31286">
    <property type="entry name" value="GLYCINE-RICH CELL WALL STRUCTURAL PROTEIN 1.8-LIKE"/>
    <property type="match status" value="1"/>
</dbReference>
<evidence type="ECO:0000259" key="3">
    <source>
        <dbReference type="PROSITE" id="PS50158"/>
    </source>
</evidence>